<comment type="caution">
    <text evidence="7">Lacks conserved residue(s) required for the propagation of feature annotation.</text>
</comment>
<keyword evidence="4 7" id="KW-0547">Nucleotide-binding</keyword>
<evidence type="ECO:0000256" key="6">
    <source>
        <dbReference type="ARBA" id="ARBA00022840"/>
    </source>
</evidence>
<dbReference type="Gene3D" id="3.30.200.20">
    <property type="entry name" value="Phosphorylase Kinase, domain 1"/>
    <property type="match status" value="1"/>
</dbReference>
<evidence type="ECO:0000256" key="7">
    <source>
        <dbReference type="HAMAP-Rule" id="MF_01683"/>
    </source>
</evidence>
<keyword evidence="6 7" id="KW-0067">ATP-binding</keyword>
<organism evidence="9 10">
    <name type="scientific">Brevibacillus panacihumi</name>
    <dbReference type="NCBI Taxonomy" id="497735"/>
    <lineage>
        <taxon>Bacteria</taxon>
        <taxon>Bacillati</taxon>
        <taxon>Bacillota</taxon>
        <taxon>Bacilli</taxon>
        <taxon>Bacillales</taxon>
        <taxon>Paenibacillaceae</taxon>
        <taxon>Brevibacillus</taxon>
    </lineage>
</organism>
<evidence type="ECO:0000259" key="8">
    <source>
        <dbReference type="Pfam" id="PF01636"/>
    </source>
</evidence>
<dbReference type="Proteomes" id="UP000281915">
    <property type="component" value="Unassembled WGS sequence"/>
</dbReference>
<name>A0A3M8CQP1_9BACL</name>
<comment type="pathway">
    <text evidence="7">Amino-acid biosynthesis; L-methionine biosynthesis via salvage pathway; S-methyl-5-thio-alpha-D-ribose 1-phosphate from S-methyl-5'-thioadenosine (hydrolase route): step 2/2.</text>
</comment>
<dbReference type="EMBL" id="RHHT01000027">
    <property type="protein sequence ID" value="RNB77928.1"/>
    <property type="molecule type" value="Genomic_DNA"/>
</dbReference>
<evidence type="ECO:0000256" key="1">
    <source>
        <dbReference type="ARBA" id="ARBA00010165"/>
    </source>
</evidence>
<dbReference type="UniPathway" id="UPA00904">
    <property type="reaction ID" value="UER00872"/>
</dbReference>
<evidence type="ECO:0000313" key="9">
    <source>
        <dbReference type="EMBL" id="RNB77928.1"/>
    </source>
</evidence>
<evidence type="ECO:0000256" key="3">
    <source>
        <dbReference type="ARBA" id="ARBA00022679"/>
    </source>
</evidence>
<dbReference type="InterPro" id="IPR009212">
    <property type="entry name" value="Methylthioribose_kinase"/>
</dbReference>
<comment type="catalytic activity">
    <reaction evidence="7">
        <text>5-(methylsulfanyl)-D-ribose + ATP = 5-(methylsulfanyl)-alpha-D-ribose 1-phosphate + ADP + H(+)</text>
        <dbReference type="Rhea" id="RHEA:22312"/>
        <dbReference type="ChEBI" id="CHEBI:15378"/>
        <dbReference type="ChEBI" id="CHEBI:30616"/>
        <dbReference type="ChEBI" id="CHEBI:58533"/>
        <dbReference type="ChEBI" id="CHEBI:78440"/>
        <dbReference type="ChEBI" id="CHEBI:456216"/>
        <dbReference type="EC" id="2.7.1.100"/>
    </reaction>
</comment>
<dbReference type="NCBIfam" id="TIGR01767">
    <property type="entry name" value="MTRK"/>
    <property type="match status" value="1"/>
</dbReference>
<dbReference type="GO" id="GO:0005524">
    <property type="term" value="F:ATP binding"/>
    <property type="evidence" value="ECO:0007669"/>
    <property type="project" value="UniProtKB-UniRule"/>
</dbReference>
<dbReference type="Pfam" id="PF01636">
    <property type="entry name" value="APH"/>
    <property type="match status" value="1"/>
</dbReference>
<dbReference type="InterPro" id="IPR011009">
    <property type="entry name" value="Kinase-like_dom_sf"/>
</dbReference>
<gene>
    <name evidence="7" type="primary">mtnK</name>
    <name evidence="9" type="ORF">EDM58_13020</name>
</gene>
<dbReference type="PANTHER" id="PTHR34273:SF2">
    <property type="entry name" value="METHYLTHIORIBOSE KINASE"/>
    <property type="match status" value="1"/>
</dbReference>
<comment type="subunit">
    <text evidence="2 7">Homodimer.</text>
</comment>
<feature type="binding site" evidence="7">
    <location>
        <position position="39"/>
    </location>
    <ligand>
        <name>ATP</name>
        <dbReference type="ChEBI" id="CHEBI:30616"/>
    </ligand>
</feature>
<dbReference type="RefSeq" id="WP_122913717.1">
    <property type="nucleotide sequence ID" value="NZ_RHHT01000027.1"/>
</dbReference>
<comment type="function">
    <text evidence="7">Catalyzes the phosphorylation of methylthioribose into methylthioribose-1-phosphate.</text>
</comment>
<dbReference type="AlphaFoldDB" id="A0A3M8CQP1"/>
<dbReference type="EC" id="2.7.1.100" evidence="7"/>
<dbReference type="InterPro" id="IPR002575">
    <property type="entry name" value="Aminoglycoside_PTrfase"/>
</dbReference>
<keyword evidence="5 7" id="KW-0418">Kinase</keyword>
<evidence type="ECO:0000256" key="2">
    <source>
        <dbReference type="ARBA" id="ARBA00011738"/>
    </source>
</evidence>
<proteinExistence type="inferred from homology"/>
<keyword evidence="7" id="KW-0486">Methionine biosynthesis</keyword>
<feature type="binding site" evidence="7">
    <location>
        <position position="56"/>
    </location>
    <ligand>
        <name>ATP</name>
        <dbReference type="ChEBI" id="CHEBI:30616"/>
    </ligand>
</feature>
<feature type="binding site" evidence="7">
    <location>
        <begin position="245"/>
        <end position="247"/>
    </location>
    <ligand>
        <name>ATP</name>
        <dbReference type="ChEBI" id="CHEBI:30616"/>
    </ligand>
</feature>
<keyword evidence="7" id="KW-0028">Amino-acid biosynthesis</keyword>
<comment type="similarity">
    <text evidence="1 7">Belongs to the methylthioribose kinase family.</text>
</comment>
<feature type="domain" description="Aminoglycoside phosphotransferase" evidence="8">
    <location>
        <begin position="31"/>
        <end position="264"/>
    </location>
</feature>
<comment type="caution">
    <text evidence="9">The sequence shown here is derived from an EMBL/GenBank/DDBJ whole genome shotgun (WGS) entry which is preliminary data.</text>
</comment>
<dbReference type="GO" id="GO:0046522">
    <property type="term" value="F:S-methyl-5-thioribose kinase activity"/>
    <property type="evidence" value="ECO:0007669"/>
    <property type="project" value="UniProtKB-UniRule"/>
</dbReference>
<sequence>MAYRALTEQEAVQYVKELPGLFSEGAELSSREIGDGNLNLVFDIREVETGKSVIVKQALPYARVVGESWPLTLDRARIESEALQIQYKRVPELVPQVYHFDQELALTVMENVGDHIIMRKGLIEGNRYPLFAKQIGKFLAHTLFYTSDLGSHPYEKKALVGRFINPELCKITEDLVFTDPYENAPTNNFNPLIQREVEAIWQNKPLKLEIAKLKYDFLTRAEALLHGDLHTGSIFVTKTSLKVIDPEFAYYGPLGFDIGAVIANLLLNYAGQHGLQADPGERASYREYLLETVEDVWNEFVSQFVQLWHKQAKERSAHVEGLWESYVNRLIQDTAGYAGCKILRRVIGLAGVADLNEIADEQTRAEAERLALAIGEALILQRTEIGESTDITDLVRSVTAKFYQEAATV</sequence>
<evidence type="ECO:0000256" key="4">
    <source>
        <dbReference type="ARBA" id="ARBA00022741"/>
    </source>
</evidence>
<dbReference type="PIRSF" id="PIRSF031134">
    <property type="entry name" value="MTRK"/>
    <property type="match status" value="1"/>
</dbReference>
<feature type="binding site" evidence="7">
    <location>
        <position position="228"/>
    </location>
    <ligand>
        <name>substrate</name>
    </ligand>
</feature>
<feature type="binding site" evidence="7">
    <location>
        <position position="344"/>
    </location>
    <ligand>
        <name>substrate</name>
    </ligand>
</feature>
<reference evidence="9 10" key="1">
    <citation type="submission" date="2018-10" db="EMBL/GenBank/DDBJ databases">
        <title>Phylogenomics of Brevibacillus.</title>
        <authorList>
            <person name="Dunlap C."/>
        </authorList>
    </citation>
    <scope>NUCLEOTIDE SEQUENCE [LARGE SCALE GENOMIC DNA]</scope>
    <source>
        <strain evidence="9 10">JCM 15085</strain>
    </source>
</reference>
<dbReference type="PANTHER" id="PTHR34273">
    <property type="entry name" value="METHYLTHIORIBOSE KINASE"/>
    <property type="match status" value="1"/>
</dbReference>
<protein>
    <recommendedName>
        <fullName evidence="7">Methylthioribose kinase</fullName>
        <shortName evidence="7">MTR kinase</shortName>
        <ecNumber evidence="7">2.7.1.100</ecNumber>
    </recommendedName>
</protein>
<dbReference type="SUPFAM" id="SSF56112">
    <property type="entry name" value="Protein kinase-like (PK-like)"/>
    <property type="match status" value="1"/>
</dbReference>
<dbReference type="Gene3D" id="3.90.1200.10">
    <property type="match status" value="1"/>
</dbReference>
<evidence type="ECO:0000256" key="5">
    <source>
        <dbReference type="ARBA" id="ARBA00022777"/>
    </source>
</evidence>
<accession>A0A3M8CQP1</accession>
<keyword evidence="3 7" id="KW-0808">Transferase</keyword>
<dbReference type="GO" id="GO:0019509">
    <property type="term" value="P:L-methionine salvage from methylthioadenosine"/>
    <property type="evidence" value="ECO:0007669"/>
    <property type="project" value="UniProtKB-UniRule"/>
</dbReference>
<evidence type="ECO:0000313" key="10">
    <source>
        <dbReference type="Proteomes" id="UP000281915"/>
    </source>
</evidence>
<dbReference type="HAMAP" id="MF_01683">
    <property type="entry name" value="Salvage_MtnK"/>
    <property type="match status" value="1"/>
</dbReference>